<organism evidence="1 2">
    <name type="scientific">Aspergillus saccharolyticus JOP 1030-1</name>
    <dbReference type="NCBI Taxonomy" id="1450539"/>
    <lineage>
        <taxon>Eukaryota</taxon>
        <taxon>Fungi</taxon>
        <taxon>Dikarya</taxon>
        <taxon>Ascomycota</taxon>
        <taxon>Pezizomycotina</taxon>
        <taxon>Eurotiomycetes</taxon>
        <taxon>Eurotiomycetidae</taxon>
        <taxon>Eurotiales</taxon>
        <taxon>Aspergillaceae</taxon>
        <taxon>Aspergillus</taxon>
        <taxon>Aspergillus subgen. Circumdati</taxon>
    </lineage>
</organism>
<sequence>MVAEILDGCWRSCIDDDSVTRNLANLSGMVARAGAGVRPIPYSRLNSQNLANAMRFCLTTQAATAAQQIAAKMRNESGVAAAVKSFHRHLPLNRMRFHVMPNRAAVWTCVKSNRKINLSKPAAKILIEKPMIDVKEIRRSVLAPHTAHGPQDSFLRRRMRTDVLLNQPRGQFNLH</sequence>
<accession>A0A318ZQC9</accession>
<dbReference type="EMBL" id="KZ821253">
    <property type="protein sequence ID" value="PYH42318.1"/>
    <property type="molecule type" value="Genomic_DNA"/>
</dbReference>
<evidence type="ECO:0000313" key="1">
    <source>
        <dbReference type="EMBL" id="PYH42318.1"/>
    </source>
</evidence>
<gene>
    <name evidence="1" type="ORF">BP01DRAFT_136585</name>
</gene>
<proteinExistence type="predicted"/>
<dbReference type="InterPro" id="IPR050426">
    <property type="entry name" value="Glycosyltransferase_28"/>
</dbReference>
<protein>
    <submittedName>
        <fullName evidence="1">Uncharacterized protein</fullName>
    </submittedName>
</protein>
<dbReference type="STRING" id="1450539.A0A318ZQC9"/>
<evidence type="ECO:0000313" key="2">
    <source>
        <dbReference type="Proteomes" id="UP000248349"/>
    </source>
</evidence>
<dbReference type="SUPFAM" id="SSF53756">
    <property type="entry name" value="UDP-Glycosyltransferase/glycogen phosphorylase"/>
    <property type="match status" value="1"/>
</dbReference>
<dbReference type="PANTHER" id="PTHR48050:SF27">
    <property type="entry name" value="GLUCOSYLTRANSFERASE, PUTATIVE (AFU_ORTHOLOGUE AFUA_7G04880)-RELATED"/>
    <property type="match status" value="1"/>
</dbReference>
<dbReference type="PANTHER" id="PTHR48050">
    <property type="entry name" value="STEROL 3-BETA-GLUCOSYLTRANSFERASE"/>
    <property type="match status" value="1"/>
</dbReference>
<name>A0A318ZQC9_9EURO</name>
<dbReference type="Proteomes" id="UP000248349">
    <property type="component" value="Unassembled WGS sequence"/>
</dbReference>
<dbReference type="RefSeq" id="XP_025428300.1">
    <property type="nucleotide sequence ID" value="XM_025570527.1"/>
</dbReference>
<dbReference type="GeneID" id="37071755"/>
<reference evidence="1 2" key="1">
    <citation type="submission" date="2016-12" db="EMBL/GenBank/DDBJ databases">
        <title>The genomes of Aspergillus section Nigri reveals drivers in fungal speciation.</title>
        <authorList>
            <consortium name="DOE Joint Genome Institute"/>
            <person name="Vesth T.C."/>
            <person name="Nybo J."/>
            <person name="Theobald S."/>
            <person name="Brandl J."/>
            <person name="Frisvad J.C."/>
            <person name="Nielsen K.F."/>
            <person name="Lyhne E.K."/>
            <person name="Kogle M.E."/>
            <person name="Kuo A."/>
            <person name="Riley R."/>
            <person name="Clum A."/>
            <person name="Nolan M."/>
            <person name="Lipzen A."/>
            <person name="Salamov A."/>
            <person name="Henrissat B."/>
            <person name="Wiebenga A."/>
            <person name="De Vries R.P."/>
            <person name="Grigoriev I.V."/>
            <person name="Mortensen U.H."/>
            <person name="Andersen M.R."/>
            <person name="Baker S.E."/>
        </authorList>
    </citation>
    <scope>NUCLEOTIDE SEQUENCE [LARGE SCALE GENOMIC DNA]</scope>
    <source>
        <strain evidence="1 2">JOP 1030-1</strain>
    </source>
</reference>
<dbReference type="OrthoDB" id="4526454at2759"/>
<keyword evidence="2" id="KW-1185">Reference proteome</keyword>
<dbReference type="AlphaFoldDB" id="A0A318ZQC9"/>